<dbReference type="Proteomes" id="UP000297245">
    <property type="component" value="Unassembled WGS sequence"/>
</dbReference>
<dbReference type="AlphaFoldDB" id="A0A4V4HEX1"/>
<keyword evidence="2" id="KW-1185">Reference proteome</keyword>
<evidence type="ECO:0000313" key="2">
    <source>
        <dbReference type="Proteomes" id="UP000297245"/>
    </source>
</evidence>
<proteinExistence type="predicted"/>
<accession>A0A4V4HEX1</accession>
<gene>
    <name evidence="1" type="ORF">K435DRAFT_203408</name>
</gene>
<evidence type="ECO:0000313" key="1">
    <source>
        <dbReference type="EMBL" id="THU92815.1"/>
    </source>
</evidence>
<reference evidence="1 2" key="1">
    <citation type="journal article" date="2019" name="Nat. Ecol. Evol.">
        <title>Megaphylogeny resolves global patterns of mushroom evolution.</title>
        <authorList>
            <person name="Varga T."/>
            <person name="Krizsan K."/>
            <person name="Foldi C."/>
            <person name="Dima B."/>
            <person name="Sanchez-Garcia M."/>
            <person name="Sanchez-Ramirez S."/>
            <person name="Szollosi G.J."/>
            <person name="Szarkandi J.G."/>
            <person name="Papp V."/>
            <person name="Albert L."/>
            <person name="Andreopoulos W."/>
            <person name="Angelini C."/>
            <person name="Antonin V."/>
            <person name="Barry K.W."/>
            <person name="Bougher N.L."/>
            <person name="Buchanan P."/>
            <person name="Buyck B."/>
            <person name="Bense V."/>
            <person name="Catcheside P."/>
            <person name="Chovatia M."/>
            <person name="Cooper J."/>
            <person name="Damon W."/>
            <person name="Desjardin D."/>
            <person name="Finy P."/>
            <person name="Geml J."/>
            <person name="Haridas S."/>
            <person name="Hughes K."/>
            <person name="Justo A."/>
            <person name="Karasinski D."/>
            <person name="Kautmanova I."/>
            <person name="Kiss B."/>
            <person name="Kocsube S."/>
            <person name="Kotiranta H."/>
            <person name="LaButti K.M."/>
            <person name="Lechner B.E."/>
            <person name="Liimatainen K."/>
            <person name="Lipzen A."/>
            <person name="Lukacs Z."/>
            <person name="Mihaltcheva S."/>
            <person name="Morgado L.N."/>
            <person name="Niskanen T."/>
            <person name="Noordeloos M.E."/>
            <person name="Ohm R.A."/>
            <person name="Ortiz-Santana B."/>
            <person name="Ovrebo C."/>
            <person name="Racz N."/>
            <person name="Riley R."/>
            <person name="Savchenko A."/>
            <person name="Shiryaev A."/>
            <person name="Soop K."/>
            <person name="Spirin V."/>
            <person name="Szebenyi C."/>
            <person name="Tomsovsky M."/>
            <person name="Tulloss R.E."/>
            <person name="Uehling J."/>
            <person name="Grigoriev I.V."/>
            <person name="Vagvolgyi C."/>
            <person name="Papp T."/>
            <person name="Martin F.M."/>
            <person name="Miettinen O."/>
            <person name="Hibbett D.S."/>
            <person name="Nagy L.G."/>
        </authorList>
    </citation>
    <scope>NUCLEOTIDE SEQUENCE [LARGE SCALE GENOMIC DNA]</scope>
    <source>
        <strain evidence="1 2">CBS 962.96</strain>
    </source>
</reference>
<name>A0A4V4HEX1_DENBC</name>
<protein>
    <submittedName>
        <fullName evidence="1">Uncharacterized protein</fullName>
    </submittedName>
</protein>
<sequence length="58" mass="6551">MCIRFDFLSGLDLLCDRLAIQDLNGICCVEFLRNNFRMQISSGSSSVMGVSYLVKKKN</sequence>
<dbReference type="EMBL" id="ML179266">
    <property type="protein sequence ID" value="THU92815.1"/>
    <property type="molecule type" value="Genomic_DNA"/>
</dbReference>
<organism evidence="1 2">
    <name type="scientific">Dendrothele bispora (strain CBS 962.96)</name>
    <dbReference type="NCBI Taxonomy" id="1314807"/>
    <lineage>
        <taxon>Eukaryota</taxon>
        <taxon>Fungi</taxon>
        <taxon>Dikarya</taxon>
        <taxon>Basidiomycota</taxon>
        <taxon>Agaricomycotina</taxon>
        <taxon>Agaricomycetes</taxon>
        <taxon>Agaricomycetidae</taxon>
        <taxon>Agaricales</taxon>
        <taxon>Agaricales incertae sedis</taxon>
        <taxon>Dendrothele</taxon>
    </lineage>
</organism>